<evidence type="ECO:0000259" key="2">
    <source>
        <dbReference type="Pfam" id="PF01370"/>
    </source>
</evidence>
<dbReference type="CDD" id="cd05234">
    <property type="entry name" value="UDP_G4E_2_SDR_e"/>
    <property type="match status" value="1"/>
</dbReference>
<evidence type="ECO:0000256" key="1">
    <source>
        <dbReference type="ARBA" id="ARBA00007637"/>
    </source>
</evidence>
<dbReference type="EMBL" id="KF901246">
    <property type="protein sequence ID" value="AIF23974.1"/>
    <property type="molecule type" value="Genomic_DNA"/>
</dbReference>
<dbReference type="Gene3D" id="3.40.50.720">
    <property type="entry name" value="NAD(P)-binding Rossmann-like Domain"/>
    <property type="match status" value="1"/>
</dbReference>
<reference evidence="3" key="1">
    <citation type="journal article" date="2014" name="Genome Biol. Evol.">
        <title>Pangenome evidence for extensive interdomain horizontal transfer affecting lineage core and shell genes in uncultured planktonic thaumarchaeota and euryarchaeota.</title>
        <authorList>
            <person name="Deschamps P."/>
            <person name="Zivanovic Y."/>
            <person name="Moreira D."/>
            <person name="Rodriguez-Valera F."/>
            <person name="Lopez-Garcia P."/>
        </authorList>
    </citation>
    <scope>NUCLEOTIDE SEQUENCE</scope>
</reference>
<dbReference type="AlphaFoldDB" id="A0A075I7N3"/>
<accession>A0A075I7N3</accession>
<dbReference type="Gene3D" id="3.90.25.10">
    <property type="entry name" value="UDP-galactose 4-epimerase, domain 1"/>
    <property type="match status" value="2"/>
</dbReference>
<dbReference type="Pfam" id="PF01370">
    <property type="entry name" value="Epimerase"/>
    <property type="match status" value="1"/>
</dbReference>
<protein>
    <submittedName>
        <fullName evidence="3">dTDP-glucose 4,6-dehydratase (GalE, GALE)</fullName>
        <ecNumber evidence="3">5.1.3.2</ecNumber>
    </submittedName>
</protein>
<dbReference type="SUPFAM" id="SSF51735">
    <property type="entry name" value="NAD(P)-binding Rossmann-fold domains"/>
    <property type="match status" value="1"/>
</dbReference>
<organism evidence="3">
    <name type="scientific">uncultured marine group II/III euryarchaeote SAT1000_22_C09</name>
    <dbReference type="NCBI Taxonomy" id="1456567"/>
    <lineage>
        <taxon>Archaea</taxon>
        <taxon>Methanobacteriati</taxon>
        <taxon>Methanobacteriota</taxon>
        <taxon>environmental samples</taxon>
    </lineage>
</organism>
<keyword evidence="3" id="KW-0413">Isomerase</keyword>
<sequence length="313" mass="33639">MELVTGGAGFIGSHLVDSLVAKGKRVRVLDNFSSGREEFLSHHAGSNMVEVRKGDLLDLESVRSAMEGVDTVHHMAANPDIRLGTSVTDTDLKQGTMATYNVLESMRMEGVNRISFSSSSAVYGEASQMPTPETYGPIKPISLYGASKLASEALITAWCGTFGAKSWIHRFANIVGPRGTHGVIYDFVHKLKSNPSRLEVLGDGKQEKSYMSAEDCVSAMLHLIDGVDADVNLYNLGTGDTCSVGRIAEIVVEESGLEEVSIEYTGGDRGWAGDVPKTSLDVEFLFSTGFSPGMQSEQAIRHTAQALIDEIGL</sequence>
<evidence type="ECO:0000313" key="3">
    <source>
        <dbReference type="EMBL" id="AIF23974.1"/>
    </source>
</evidence>
<dbReference type="GO" id="GO:0003978">
    <property type="term" value="F:UDP-glucose 4-epimerase activity"/>
    <property type="evidence" value="ECO:0007669"/>
    <property type="project" value="UniProtKB-EC"/>
</dbReference>
<name>A0A075I7N3_9EURY</name>
<gene>
    <name evidence="3" type="primary">GALE</name>
    <name evidence="3" type="synonym">galE</name>
</gene>
<dbReference type="InterPro" id="IPR036291">
    <property type="entry name" value="NAD(P)-bd_dom_sf"/>
</dbReference>
<proteinExistence type="inferred from homology"/>
<dbReference type="EC" id="5.1.3.2" evidence="3"/>
<comment type="similarity">
    <text evidence="1">Belongs to the NAD(P)-dependent epimerase/dehydratase family.</text>
</comment>
<dbReference type="PANTHER" id="PTHR43000">
    <property type="entry name" value="DTDP-D-GLUCOSE 4,6-DEHYDRATASE-RELATED"/>
    <property type="match status" value="1"/>
</dbReference>
<feature type="domain" description="NAD-dependent epimerase/dehydratase" evidence="2">
    <location>
        <begin position="3"/>
        <end position="237"/>
    </location>
</feature>
<dbReference type="InterPro" id="IPR001509">
    <property type="entry name" value="Epimerase_deHydtase"/>
</dbReference>